<dbReference type="Proteomes" id="UP000001357">
    <property type="component" value="Unassembled WGS sequence"/>
</dbReference>
<dbReference type="AlphaFoldDB" id="A9UWJ8"/>
<dbReference type="SUPFAM" id="SSF82185">
    <property type="entry name" value="Histone H3 K4-specific methyltransferase SET7/9 N-terminal domain"/>
    <property type="match status" value="1"/>
</dbReference>
<dbReference type="Gene3D" id="2.20.110.10">
    <property type="entry name" value="Histone H3 K4-specific methyltransferase SET7/9 N-terminal domain"/>
    <property type="match status" value="1"/>
</dbReference>
<evidence type="ECO:0008006" key="3">
    <source>
        <dbReference type="Google" id="ProtNLM"/>
    </source>
</evidence>
<dbReference type="InParanoid" id="A9UWJ8"/>
<evidence type="ECO:0000313" key="1">
    <source>
        <dbReference type="EMBL" id="EDQ90225.1"/>
    </source>
</evidence>
<protein>
    <recommendedName>
        <fullName evidence="3">MORN repeat-containing protein 5</fullName>
    </recommendedName>
</protein>
<dbReference type="EMBL" id="CH991548">
    <property type="protein sequence ID" value="EDQ90225.1"/>
    <property type="molecule type" value="Genomic_DNA"/>
</dbReference>
<dbReference type="KEGG" id="mbr:MONBRDRAFT_36643"/>
<accession>A9UWJ8</accession>
<name>A9UWJ8_MONBE</name>
<dbReference type="GeneID" id="5890183"/>
<evidence type="ECO:0000313" key="2">
    <source>
        <dbReference type="Proteomes" id="UP000001357"/>
    </source>
</evidence>
<sequence length="218" mass="24571">MADKPENDDATWVDETSAALRDAGYKIIRFGEFGMVYVGQVDYDNKPDGHGYMYLKNGDVHECEFRNGRANGEGVYVSSKGIEWKGRWEANKKTGQFAVVDSTGTHWTEKYDAEGKRVARKKLREAVPNEKFVAGGEEPETIEVEVPKDEAAMQCYFCNGKARDRNNHAWACRAHSGRFTEDRTYRGEGEAPGVWSCCGREERSEPGCAFRSHNFMSA</sequence>
<reference evidence="1 2" key="1">
    <citation type="journal article" date="2008" name="Nature">
        <title>The genome of the choanoflagellate Monosiga brevicollis and the origin of metazoans.</title>
        <authorList>
            <consortium name="JGI Sequencing"/>
            <person name="King N."/>
            <person name="Westbrook M.J."/>
            <person name="Young S.L."/>
            <person name="Kuo A."/>
            <person name="Abedin M."/>
            <person name="Chapman J."/>
            <person name="Fairclough S."/>
            <person name="Hellsten U."/>
            <person name="Isogai Y."/>
            <person name="Letunic I."/>
            <person name="Marr M."/>
            <person name="Pincus D."/>
            <person name="Putnam N."/>
            <person name="Rokas A."/>
            <person name="Wright K.J."/>
            <person name="Zuzow R."/>
            <person name="Dirks W."/>
            <person name="Good M."/>
            <person name="Goodstein D."/>
            <person name="Lemons D."/>
            <person name="Li W."/>
            <person name="Lyons J.B."/>
            <person name="Morris A."/>
            <person name="Nichols S."/>
            <person name="Richter D.J."/>
            <person name="Salamov A."/>
            <person name="Bork P."/>
            <person name="Lim W.A."/>
            <person name="Manning G."/>
            <person name="Miller W.T."/>
            <person name="McGinnis W."/>
            <person name="Shapiro H."/>
            <person name="Tjian R."/>
            <person name="Grigoriev I.V."/>
            <person name="Rokhsar D."/>
        </authorList>
    </citation>
    <scope>NUCLEOTIDE SEQUENCE [LARGE SCALE GENOMIC DNA]</scope>
    <source>
        <strain evidence="2">MX1 / ATCC 50154</strain>
    </source>
</reference>
<proteinExistence type="predicted"/>
<gene>
    <name evidence="1" type="ORF">MONBRDRAFT_36643</name>
</gene>
<dbReference type="RefSeq" id="XP_001744992.1">
    <property type="nucleotide sequence ID" value="XM_001744940.1"/>
</dbReference>
<keyword evidence="2" id="KW-1185">Reference proteome</keyword>
<organism evidence="1 2">
    <name type="scientific">Monosiga brevicollis</name>
    <name type="common">Choanoflagellate</name>
    <dbReference type="NCBI Taxonomy" id="81824"/>
    <lineage>
        <taxon>Eukaryota</taxon>
        <taxon>Choanoflagellata</taxon>
        <taxon>Craspedida</taxon>
        <taxon>Salpingoecidae</taxon>
        <taxon>Monosiga</taxon>
    </lineage>
</organism>